<feature type="transmembrane region" description="Helical" evidence="7">
    <location>
        <begin position="116"/>
        <end position="134"/>
    </location>
</feature>
<gene>
    <name evidence="9" type="ORF">L196_06755</name>
</gene>
<dbReference type="InterPro" id="IPR036259">
    <property type="entry name" value="MFS_trans_sf"/>
</dbReference>
<evidence type="ECO:0000256" key="4">
    <source>
        <dbReference type="ARBA" id="ARBA00022692"/>
    </source>
</evidence>
<evidence type="ECO:0000256" key="2">
    <source>
        <dbReference type="ARBA" id="ARBA00022448"/>
    </source>
</evidence>
<feature type="transmembrane region" description="Helical" evidence="7">
    <location>
        <begin position="141"/>
        <end position="166"/>
    </location>
</feature>
<dbReference type="GO" id="GO:0005886">
    <property type="term" value="C:plasma membrane"/>
    <property type="evidence" value="ECO:0007669"/>
    <property type="project" value="UniProtKB-SubCell"/>
</dbReference>
<evidence type="ECO:0000256" key="3">
    <source>
        <dbReference type="ARBA" id="ARBA00022475"/>
    </source>
</evidence>
<feature type="transmembrane region" description="Helical" evidence="7">
    <location>
        <begin position="172"/>
        <end position="191"/>
    </location>
</feature>
<dbReference type="PANTHER" id="PTHR23517">
    <property type="entry name" value="RESISTANCE PROTEIN MDTM, PUTATIVE-RELATED-RELATED"/>
    <property type="match status" value="1"/>
</dbReference>
<organism evidence="9 10">
    <name type="scientific">Cycloclasticus pugetii</name>
    <dbReference type="NCBI Taxonomy" id="34068"/>
    <lineage>
        <taxon>Bacteria</taxon>
        <taxon>Pseudomonadati</taxon>
        <taxon>Pseudomonadota</taxon>
        <taxon>Gammaproteobacteria</taxon>
        <taxon>Thiotrichales</taxon>
        <taxon>Piscirickettsiaceae</taxon>
        <taxon>Cycloclasticus</taxon>
    </lineage>
</organism>
<sequence length="465" mass="49539">MADSSSQPSVMSEQEKRASLGLAGIFSMRMLGLFMILPVMSLYTEHLNGITPVLLGLSISIYGLTQALLQIPFGLMSDRFGRKKIITIGLLLFVAGSVVAALSTTIYGIILGRALQGSGAVAAAIMALAADLTLEQNRTKIMATIGISIGISFGIAMVLGPLLASVVGLQGIFWFTAILATVGIFILHNVVPDAKKLSVHKDAEPIPALMGKVLKDTQLLRLDFGIFCLHLVMTAMFVVLPLVLRGKLGIAADHHWMVYLPVLGLSVVAMLPFIILAEKKRKMKVVFVSAVAALSLASLGLYLFSGHLWGMLGSLFVFFTAFNLLEASLPSLISKIAFAGGKGTAMGVYSSSQFFGAFCGGLMGGLVWNNYGLASVFLACGGILFIWFIVALSMKAPRHMSSLLKHVEIETSEQARQITDKLLAVKGVLDVGISVDDSTAYLKVDNELLDEVALEAIIPTNQATG</sequence>
<feature type="domain" description="Major facilitator superfamily (MFS) profile" evidence="8">
    <location>
        <begin position="18"/>
        <end position="399"/>
    </location>
</feature>
<keyword evidence="10" id="KW-1185">Reference proteome</keyword>
<dbReference type="InterPro" id="IPR050171">
    <property type="entry name" value="MFS_Transporters"/>
</dbReference>
<feature type="transmembrane region" description="Helical" evidence="7">
    <location>
        <begin position="256"/>
        <end position="277"/>
    </location>
</feature>
<dbReference type="AlphaFoldDB" id="A0AB33Z229"/>
<dbReference type="Gene3D" id="1.20.1250.20">
    <property type="entry name" value="MFS general substrate transporter like domains"/>
    <property type="match status" value="1"/>
</dbReference>
<dbReference type="PROSITE" id="PS50850">
    <property type="entry name" value="MFS"/>
    <property type="match status" value="1"/>
</dbReference>
<feature type="transmembrane region" description="Helical" evidence="7">
    <location>
        <begin position="20"/>
        <end position="43"/>
    </location>
</feature>
<comment type="subcellular location">
    <subcellularLocation>
        <location evidence="1">Cell membrane</location>
        <topology evidence="1">Multi-pass membrane protein</topology>
    </subcellularLocation>
</comment>
<evidence type="ECO:0000313" key="10">
    <source>
        <dbReference type="Proteomes" id="UP000015462"/>
    </source>
</evidence>
<dbReference type="RefSeq" id="WP_016390433.1">
    <property type="nucleotide sequence ID" value="NZ_KE646807.1"/>
</dbReference>
<keyword evidence="4 7" id="KW-0812">Transmembrane</keyword>
<keyword evidence="3" id="KW-1003">Cell membrane</keyword>
<accession>A0AB33Z229</accession>
<evidence type="ECO:0000256" key="7">
    <source>
        <dbReference type="SAM" id="Phobius"/>
    </source>
</evidence>
<keyword evidence="2" id="KW-0813">Transport</keyword>
<feature type="transmembrane region" description="Helical" evidence="7">
    <location>
        <begin position="374"/>
        <end position="394"/>
    </location>
</feature>
<evidence type="ECO:0000256" key="6">
    <source>
        <dbReference type="ARBA" id="ARBA00023136"/>
    </source>
</evidence>
<proteinExistence type="predicted"/>
<dbReference type="Gene3D" id="3.30.70.100">
    <property type="match status" value="1"/>
</dbReference>
<dbReference type="SUPFAM" id="SSF103473">
    <property type="entry name" value="MFS general substrate transporter"/>
    <property type="match status" value="1"/>
</dbReference>
<feature type="transmembrane region" description="Helical" evidence="7">
    <location>
        <begin position="284"/>
        <end position="302"/>
    </location>
</feature>
<evidence type="ECO:0000313" key="9">
    <source>
        <dbReference type="EMBL" id="EPD13322.1"/>
    </source>
</evidence>
<dbReference type="GO" id="GO:0022857">
    <property type="term" value="F:transmembrane transporter activity"/>
    <property type="evidence" value="ECO:0007669"/>
    <property type="project" value="InterPro"/>
</dbReference>
<reference evidence="9 10" key="1">
    <citation type="journal article" date="2013" name="Genome Announc.">
        <title>Genome Sequence of the Pyrene- and Fluoranthene-Degrading Bacterium Cycloclasticus sp. Strain PY97M.</title>
        <authorList>
            <person name="Cui Z."/>
            <person name="Xu G."/>
            <person name="Li Q."/>
            <person name="Gao W."/>
            <person name="Zheng L."/>
        </authorList>
    </citation>
    <scope>NUCLEOTIDE SEQUENCE [LARGE SCALE GENOMIC DNA]</scope>
    <source>
        <strain evidence="9 10">PY97M</strain>
    </source>
</reference>
<feature type="transmembrane region" description="Helical" evidence="7">
    <location>
        <begin position="85"/>
        <end position="110"/>
    </location>
</feature>
<feature type="transmembrane region" description="Helical" evidence="7">
    <location>
        <begin position="346"/>
        <end position="368"/>
    </location>
</feature>
<dbReference type="CDD" id="cd17472">
    <property type="entry name" value="MFS_YajR_like"/>
    <property type="match status" value="1"/>
</dbReference>
<keyword evidence="5 7" id="KW-1133">Transmembrane helix</keyword>
<evidence type="ECO:0000259" key="8">
    <source>
        <dbReference type="PROSITE" id="PS50850"/>
    </source>
</evidence>
<keyword evidence="6 7" id="KW-0472">Membrane</keyword>
<dbReference type="Proteomes" id="UP000015462">
    <property type="component" value="Unassembled WGS sequence"/>
</dbReference>
<dbReference type="Pfam" id="PF07690">
    <property type="entry name" value="MFS_1"/>
    <property type="match status" value="1"/>
</dbReference>
<feature type="transmembrane region" description="Helical" evidence="7">
    <location>
        <begin position="308"/>
        <end position="325"/>
    </location>
</feature>
<name>A0AB33Z229_9GAMM</name>
<feature type="transmembrane region" description="Helical" evidence="7">
    <location>
        <begin position="49"/>
        <end position="73"/>
    </location>
</feature>
<comment type="caution">
    <text evidence="9">The sequence shown here is derived from an EMBL/GenBank/DDBJ whole genome shotgun (WGS) entry which is preliminary data.</text>
</comment>
<feature type="transmembrane region" description="Helical" evidence="7">
    <location>
        <begin position="224"/>
        <end position="244"/>
    </location>
</feature>
<protein>
    <submittedName>
        <fullName evidence="9">Permease of the major facilitator superfamily protein</fullName>
    </submittedName>
</protein>
<dbReference type="PANTHER" id="PTHR23517:SF2">
    <property type="entry name" value="MULTIDRUG RESISTANCE PROTEIN MDTH"/>
    <property type="match status" value="1"/>
</dbReference>
<dbReference type="EMBL" id="ASHL01000004">
    <property type="protein sequence ID" value="EPD13322.1"/>
    <property type="molecule type" value="Genomic_DNA"/>
</dbReference>
<evidence type="ECO:0000256" key="1">
    <source>
        <dbReference type="ARBA" id="ARBA00004651"/>
    </source>
</evidence>
<evidence type="ECO:0000256" key="5">
    <source>
        <dbReference type="ARBA" id="ARBA00022989"/>
    </source>
</evidence>
<dbReference type="InterPro" id="IPR011701">
    <property type="entry name" value="MFS"/>
</dbReference>
<dbReference type="InterPro" id="IPR020846">
    <property type="entry name" value="MFS_dom"/>
</dbReference>